<dbReference type="PANTHER" id="PTHR13479:SF40">
    <property type="entry name" value="SMALL RIBOSOMAL SUBUNIT PROTEIN BS18M"/>
    <property type="match status" value="1"/>
</dbReference>
<organism evidence="7 8">
    <name type="scientific">Pseudothermotoga hypogea DSM 11164 = NBRC 106472</name>
    <dbReference type="NCBI Taxonomy" id="1123384"/>
    <lineage>
        <taxon>Bacteria</taxon>
        <taxon>Thermotogati</taxon>
        <taxon>Thermotogota</taxon>
        <taxon>Thermotogae</taxon>
        <taxon>Thermotogales</taxon>
        <taxon>Thermotogaceae</taxon>
        <taxon>Pseudothermotoga</taxon>
    </lineage>
</organism>
<dbReference type="EMBL" id="CP007141">
    <property type="protein sequence ID" value="AJC74074.1"/>
    <property type="molecule type" value="Genomic_DNA"/>
</dbReference>
<evidence type="ECO:0000256" key="4">
    <source>
        <dbReference type="ARBA" id="ARBA00035141"/>
    </source>
</evidence>
<dbReference type="InterPro" id="IPR018275">
    <property type="entry name" value="Ribosomal_bS18_CS"/>
</dbReference>
<dbReference type="STRING" id="1123384.AJ81_07645"/>
<dbReference type="GO" id="GO:0070181">
    <property type="term" value="F:small ribosomal subunit rRNA binding"/>
    <property type="evidence" value="ECO:0007669"/>
    <property type="project" value="TreeGrafter"/>
</dbReference>
<comment type="function">
    <text evidence="5">Binds as a heterodimer with protein bS6 to the central domain of the 16S rRNA, where it helps stabilize the platform of the 30S subunit.</text>
</comment>
<evidence type="ECO:0000313" key="7">
    <source>
        <dbReference type="EMBL" id="AJC74074.1"/>
    </source>
</evidence>
<dbReference type="NCBIfam" id="TIGR00165">
    <property type="entry name" value="S18"/>
    <property type="match status" value="1"/>
</dbReference>
<keyword evidence="2 5" id="KW-0689">Ribosomal protein</keyword>
<gene>
    <name evidence="5" type="primary">rpsR</name>
    <name evidence="7" type="ORF">AJ81_07645</name>
</gene>
<comment type="similarity">
    <text evidence="1 5 6">Belongs to the bacterial ribosomal protein bS18 family.</text>
</comment>
<evidence type="ECO:0000313" key="8">
    <source>
        <dbReference type="Proteomes" id="UP000077469"/>
    </source>
</evidence>
<dbReference type="GO" id="GO:0022627">
    <property type="term" value="C:cytosolic small ribosomal subunit"/>
    <property type="evidence" value="ECO:0007669"/>
    <property type="project" value="TreeGrafter"/>
</dbReference>
<dbReference type="PATRIC" id="fig|1123384.7.peg.1536"/>
<evidence type="ECO:0000256" key="5">
    <source>
        <dbReference type="HAMAP-Rule" id="MF_00270"/>
    </source>
</evidence>
<dbReference type="KEGG" id="phy:AJ81_07645"/>
<dbReference type="GO" id="GO:0003735">
    <property type="term" value="F:structural constituent of ribosome"/>
    <property type="evidence" value="ECO:0007669"/>
    <property type="project" value="InterPro"/>
</dbReference>
<dbReference type="RefSeq" id="WP_031504197.1">
    <property type="nucleotide sequence ID" value="NZ_CP007141.1"/>
</dbReference>
<dbReference type="PaxDb" id="1123384-AJ81_07645"/>
<dbReference type="InterPro" id="IPR036870">
    <property type="entry name" value="Ribosomal_bS18_sf"/>
</dbReference>
<dbReference type="PANTHER" id="PTHR13479">
    <property type="entry name" value="30S RIBOSOMAL PROTEIN S18"/>
    <property type="match status" value="1"/>
</dbReference>
<evidence type="ECO:0000256" key="2">
    <source>
        <dbReference type="ARBA" id="ARBA00022980"/>
    </source>
</evidence>
<dbReference type="AlphaFoldDB" id="A0A0X1KSB0"/>
<dbReference type="HAMAP" id="MF_00270">
    <property type="entry name" value="Ribosomal_bS18"/>
    <property type="match status" value="1"/>
</dbReference>
<evidence type="ECO:0000256" key="1">
    <source>
        <dbReference type="ARBA" id="ARBA00005589"/>
    </source>
</evidence>
<dbReference type="PRINTS" id="PR00974">
    <property type="entry name" value="RIBOSOMALS18"/>
</dbReference>
<dbReference type="InterPro" id="IPR001648">
    <property type="entry name" value="Ribosomal_bS18"/>
</dbReference>
<keyword evidence="5" id="KW-0694">RNA-binding</keyword>
<comment type="subunit">
    <text evidence="5">Part of the 30S ribosomal subunit. Forms a tight heterodimer with protein bS6.</text>
</comment>
<keyword evidence="3 5" id="KW-0687">Ribonucleoprotein</keyword>
<reference evidence="7 8" key="1">
    <citation type="submission" date="2014-01" db="EMBL/GenBank/DDBJ databases">
        <title>Genome sequencing of Thermotog hypogea.</title>
        <authorList>
            <person name="Zhang X."/>
            <person name="Alvare G."/>
            <person name="Fristensky B."/>
            <person name="Chen L."/>
            <person name="Suen T."/>
            <person name="Chen Q."/>
            <person name="Ma K."/>
        </authorList>
    </citation>
    <scope>NUCLEOTIDE SEQUENCE [LARGE SCALE GENOMIC DNA]</scope>
    <source>
        <strain evidence="7 8">DSM 11164</strain>
    </source>
</reference>
<name>A0A0X1KSB0_9THEM</name>
<dbReference type="Gene3D" id="4.10.640.10">
    <property type="entry name" value="Ribosomal protein S18"/>
    <property type="match status" value="1"/>
</dbReference>
<keyword evidence="8" id="KW-1185">Reference proteome</keyword>
<proteinExistence type="inferred from homology"/>
<accession>A0A0X1KSB0</accession>
<keyword evidence="5" id="KW-0699">rRNA-binding</keyword>
<protein>
    <recommendedName>
        <fullName evidence="4 5">Small ribosomal subunit protein bS18</fullName>
    </recommendedName>
</protein>
<dbReference type="Proteomes" id="UP000077469">
    <property type="component" value="Chromosome"/>
</dbReference>
<sequence length="77" mass="9445">MDQQRRRRRKRIKKCRLCEMKIEYVDYKDIRLLSDYLNEKGKIIPKRVTGNCAKHQRMIKVAIKRARHMALLPYIKM</sequence>
<dbReference type="GO" id="GO:0006412">
    <property type="term" value="P:translation"/>
    <property type="evidence" value="ECO:0007669"/>
    <property type="project" value="UniProtKB-UniRule"/>
</dbReference>
<dbReference type="PROSITE" id="PS00057">
    <property type="entry name" value="RIBOSOMAL_S18"/>
    <property type="match status" value="1"/>
</dbReference>
<dbReference type="Pfam" id="PF01084">
    <property type="entry name" value="Ribosomal_S18"/>
    <property type="match status" value="1"/>
</dbReference>
<dbReference type="SUPFAM" id="SSF46911">
    <property type="entry name" value="Ribosomal protein S18"/>
    <property type="match status" value="1"/>
</dbReference>
<evidence type="ECO:0000256" key="6">
    <source>
        <dbReference type="RuleBase" id="RU003910"/>
    </source>
</evidence>
<evidence type="ECO:0000256" key="3">
    <source>
        <dbReference type="ARBA" id="ARBA00023274"/>
    </source>
</evidence>